<dbReference type="RefSeq" id="WP_110937043.1">
    <property type="nucleotide sequence ID" value="NZ_KZ614146.1"/>
</dbReference>
<name>A0A3A9K5R5_9BACI</name>
<dbReference type="Gene3D" id="3.30.70.270">
    <property type="match status" value="1"/>
</dbReference>
<dbReference type="InterPro" id="IPR000160">
    <property type="entry name" value="GGDEF_dom"/>
</dbReference>
<reference evidence="2 3" key="1">
    <citation type="submission" date="2017-10" db="EMBL/GenBank/DDBJ databases">
        <title>Bacillus sp. nov., a halophilic bacterium isolated from a Keqin Lake.</title>
        <authorList>
            <person name="Wang H."/>
        </authorList>
    </citation>
    <scope>NUCLEOTIDE SEQUENCE [LARGE SCALE GENOMIC DNA]</scope>
    <source>
        <strain evidence="2 3">KCTC 13187</strain>
    </source>
</reference>
<keyword evidence="3" id="KW-1185">Reference proteome</keyword>
<comment type="caution">
    <text evidence="2">The sequence shown here is derived from an EMBL/GenBank/DDBJ whole genome shotgun (WGS) entry which is preliminary data.</text>
</comment>
<dbReference type="NCBIfam" id="TIGR00254">
    <property type="entry name" value="GGDEF"/>
    <property type="match status" value="1"/>
</dbReference>
<dbReference type="InterPro" id="IPR000014">
    <property type="entry name" value="PAS"/>
</dbReference>
<dbReference type="Proteomes" id="UP000281498">
    <property type="component" value="Unassembled WGS sequence"/>
</dbReference>
<gene>
    <name evidence="2" type="ORF">CR203_16790</name>
</gene>
<dbReference type="OrthoDB" id="9759607at2"/>
<dbReference type="InterPro" id="IPR052155">
    <property type="entry name" value="Biofilm_reg_signaling"/>
</dbReference>
<dbReference type="SMART" id="SM00267">
    <property type="entry name" value="GGDEF"/>
    <property type="match status" value="1"/>
</dbReference>
<dbReference type="PANTHER" id="PTHR44757">
    <property type="entry name" value="DIGUANYLATE CYCLASE DGCP"/>
    <property type="match status" value="1"/>
</dbReference>
<dbReference type="EMBL" id="PDOE01000008">
    <property type="protein sequence ID" value="RKL66210.1"/>
    <property type="molecule type" value="Genomic_DNA"/>
</dbReference>
<protein>
    <recommendedName>
        <fullName evidence="1">GGDEF domain-containing protein</fullName>
    </recommendedName>
</protein>
<dbReference type="PANTHER" id="PTHR44757:SF2">
    <property type="entry name" value="BIOFILM ARCHITECTURE MAINTENANCE PROTEIN MBAA"/>
    <property type="match status" value="1"/>
</dbReference>
<dbReference type="SUPFAM" id="SSF55073">
    <property type="entry name" value="Nucleotide cyclase"/>
    <property type="match status" value="1"/>
</dbReference>
<dbReference type="Gene3D" id="3.30.450.20">
    <property type="entry name" value="PAS domain"/>
    <property type="match status" value="1"/>
</dbReference>
<accession>A0A3A9K5R5</accession>
<dbReference type="FunFam" id="3.30.70.270:FF:000001">
    <property type="entry name" value="Diguanylate cyclase domain protein"/>
    <property type="match status" value="1"/>
</dbReference>
<dbReference type="SUPFAM" id="SSF55785">
    <property type="entry name" value="PYP-like sensor domain (PAS domain)"/>
    <property type="match status" value="1"/>
</dbReference>
<dbReference type="AlphaFoldDB" id="A0A3A9K5R5"/>
<dbReference type="NCBIfam" id="TIGR00229">
    <property type="entry name" value="sensory_box"/>
    <property type="match status" value="1"/>
</dbReference>
<evidence type="ECO:0000259" key="1">
    <source>
        <dbReference type="PROSITE" id="PS50887"/>
    </source>
</evidence>
<dbReference type="CDD" id="cd01949">
    <property type="entry name" value="GGDEF"/>
    <property type="match status" value="1"/>
</dbReference>
<evidence type="ECO:0000313" key="3">
    <source>
        <dbReference type="Proteomes" id="UP000281498"/>
    </source>
</evidence>
<dbReference type="Pfam" id="PF00990">
    <property type="entry name" value="GGDEF"/>
    <property type="match status" value="1"/>
</dbReference>
<feature type="domain" description="GGDEF" evidence="1">
    <location>
        <begin position="164"/>
        <end position="296"/>
    </location>
</feature>
<evidence type="ECO:0000313" key="2">
    <source>
        <dbReference type="EMBL" id="RKL66210.1"/>
    </source>
</evidence>
<organism evidence="2 3">
    <name type="scientific">Salipaludibacillus neizhouensis</name>
    <dbReference type="NCBI Taxonomy" id="885475"/>
    <lineage>
        <taxon>Bacteria</taxon>
        <taxon>Bacillati</taxon>
        <taxon>Bacillota</taxon>
        <taxon>Bacilli</taxon>
        <taxon>Bacillales</taxon>
        <taxon>Bacillaceae</taxon>
    </lineage>
</organism>
<dbReference type="InterPro" id="IPR043128">
    <property type="entry name" value="Rev_trsase/Diguanyl_cyclase"/>
</dbReference>
<dbReference type="InterPro" id="IPR035965">
    <property type="entry name" value="PAS-like_dom_sf"/>
</dbReference>
<proteinExistence type="predicted"/>
<dbReference type="PROSITE" id="PS50887">
    <property type="entry name" value="GGDEF"/>
    <property type="match status" value="1"/>
</dbReference>
<sequence length="299" mass="34886">MLKELFVNLRDEFQTFIDCMTDAVFVMQVSEDGFIYVAVNKEGKSRANITEDVIGKSLFDVLPEDVAAILHEQYEETCVENRPMSYEFKRINGCVDESILSPITYKSNKVEFVLCITRDITKKKLYEEYVGHMAFHDALTGLPNRNMFNRKLEEEYLRYIETKDPFTIMYLDFDDFKQVNDRFGHEAGDELLREFAIRLKKCMRSKDTIARIGGDEFTVLLPTLKDEEQVNAIALRMIHSMDEPWVYEDEKVFVTISIGLTWSDENSNLAEMLKRADQALYKTKNHGKNNFTWYEADNG</sequence>
<dbReference type="InterPro" id="IPR029787">
    <property type="entry name" value="Nucleotide_cyclase"/>
</dbReference>